<evidence type="ECO:0000313" key="2">
    <source>
        <dbReference type="EMBL" id="EKC31298.1"/>
    </source>
</evidence>
<sequence length="81" mass="9510">MRTYMKDRYDDDSASSDPYEDDSSEEEGEIDDFTYKSPLSRTREPKEADSDDELDAKRFDPLNERHIQAARKNPQMFQLLG</sequence>
<feature type="region of interest" description="Disordered" evidence="1">
    <location>
        <begin position="1"/>
        <end position="81"/>
    </location>
</feature>
<dbReference type="AlphaFoldDB" id="K1QBG3"/>
<dbReference type="HOGENOM" id="CLU_2576184_0_0_1"/>
<name>K1QBG3_MAGGI</name>
<accession>K1QBG3</accession>
<feature type="compositionally biased region" description="Acidic residues" evidence="1">
    <location>
        <begin position="12"/>
        <end position="32"/>
    </location>
</feature>
<proteinExistence type="predicted"/>
<protein>
    <submittedName>
        <fullName evidence="2">Uncharacterized protein</fullName>
    </submittedName>
</protein>
<evidence type="ECO:0000256" key="1">
    <source>
        <dbReference type="SAM" id="MobiDB-lite"/>
    </source>
</evidence>
<feature type="compositionally biased region" description="Basic and acidic residues" evidence="1">
    <location>
        <begin position="55"/>
        <end position="67"/>
    </location>
</feature>
<feature type="compositionally biased region" description="Basic and acidic residues" evidence="1">
    <location>
        <begin position="1"/>
        <end position="11"/>
    </location>
</feature>
<dbReference type="EMBL" id="JH818775">
    <property type="protein sequence ID" value="EKC31298.1"/>
    <property type="molecule type" value="Genomic_DNA"/>
</dbReference>
<dbReference type="InParanoid" id="K1QBG3"/>
<reference evidence="2" key="1">
    <citation type="journal article" date="2012" name="Nature">
        <title>The oyster genome reveals stress adaptation and complexity of shell formation.</title>
        <authorList>
            <person name="Zhang G."/>
            <person name="Fang X."/>
            <person name="Guo X."/>
            <person name="Li L."/>
            <person name="Luo R."/>
            <person name="Xu F."/>
            <person name="Yang P."/>
            <person name="Zhang L."/>
            <person name="Wang X."/>
            <person name="Qi H."/>
            <person name="Xiong Z."/>
            <person name="Que H."/>
            <person name="Xie Y."/>
            <person name="Holland P.W."/>
            <person name="Paps J."/>
            <person name="Zhu Y."/>
            <person name="Wu F."/>
            <person name="Chen Y."/>
            <person name="Wang J."/>
            <person name="Peng C."/>
            <person name="Meng J."/>
            <person name="Yang L."/>
            <person name="Liu J."/>
            <person name="Wen B."/>
            <person name="Zhang N."/>
            <person name="Huang Z."/>
            <person name="Zhu Q."/>
            <person name="Feng Y."/>
            <person name="Mount A."/>
            <person name="Hedgecock D."/>
            <person name="Xu Z."/>
            <person name="Liu Y."/>
            <person name="Domazet-Loso T."/>
            <person name="Du Y."/>
            <person name="Sun X."/>
            <person name="Zhang S."/>
            <person name="Liu B."/>
            <person name="Cheng P."/>
            <person name="Jiang X."/>
            <person name="Li J."/>
            <person name="Fan D."/>
            <person name="Wang W."/>
            <person name="Fu W."/>
            <person name="Wang T."/>
            <person name="Wang B."/>
            <person name="Zhang J."/>
            <person name="Peng Z."/>
            <person name="Li Y."/>
            <person name="Li N."/>
            <person name="Wang J."/>
            <person name="Chen M."/>
            <person name="He Y."/>
            <person name="Tan F."/>
            <person name="Song X."/>
            <person name="Zheng Q."/>
            <person name="Huang R."/>
            <person name="Yang H."/>
            <person name="Du X."/>
            <person name="Chen L."/>
            <person name="Yang M."/>
            <person name="Gaffney P.M."/>
            <person name="Wang S."/>
            <person name="Luo L."/>
            <person name="She Z."/>
            <person name="Ming Y."/>
            <person name="Huang W."/>
            <person name="Zhang S."/>
            <person name="Huang B."/>
            <person name="Zhang Y."/>
            <person name="Qu T."/>
            <person name="Ni P."/>
            <person name="Miao G."/>
            <person name="Wang J."/>
            <person name="Wang Q."/>
            <person name="Steinberg C.E."/>
            <person name="Wang H."/>
            <person name="Li N."/>
            <person name="Qian L."/>
            <person name="Zhang G."/>
            <person name="Li Y."/>
            <person name="Yang H."/>
            <person name="Liu X."/>
            <person name="Wang J."/>
            <person name="Yin Y."/>
            <person name="Wang J."/>
        </authorList>
    </citation>
    <scope>NUCLEOTIDE SEQUENCE [LARGE SCALE GENOMIC DNA]</scope>
    <source>
        <strain evidence="2">05x7-T-G4-1.051#20</strain>
    </source>
</reference>
<organism evidence="2">
    <name type="scientific">Magallana gigas</name>
    <name type="common">Pacific oyster</name>
    <name type="synonym">Crassostrea gigas</name>
    <dbReference type="NCBI Taxonomy" id="29159"/>
    <lineage>
        <taxon>Eukaryota</taxon>
        <taxon>Metazoa</taxon>
        <taxon>Spiralia</taxon>
        <taxon>Lophotrochozoa</taxon>
        <taxon>Mollusca</taxon>
        <taxon>Bivalvia</taxon>
        <taxon>Autobranchia</taxon>
        <taxon>Pteriomorphia</taxon>
        <taxon>Ostreida</taxon>
        <taxon>Ostreoidea</taxon>
        <taxon>Ostreidae</taxon>
        <taxon>Magallana</taxon>
    </lineage>
</organism>
<gene>
    <name evidence="2" type="ORF">CGI_10015837</name>
</gene>